<dbReference type="RefSeq" id="WP_143152393.1">
    <property type="nucleotide sequence ID" value="NZ_FQUT01000013.1"/>
</dbReference>
<organism evidence="1 2">
    <name type="scientific">Chryseobacterium arachidis</name>
    <dbReference type="NCBI Taxonomy" id="1416778"/>
    <lineage>
        <taxon>Bacteria</taxon>
        <taxon>Pseudomonadati</taxon>
        <taxon>Bacteroidota</taxon>
        <taxon>Flavobacteriia</taxon>
        <taxon>Flavobacteriales</taxon>
        <taxon>Weeksellaceae</taxon>
        <taxon>Chryseobacterium group</taxon>
        <taxon>Chryseobacterium</taxon>
    </lineage>
</organism>
<reference evidence="2" key="1">
    <citation type="submission" date="2016-11" db="EMBL/GenBank/DDBJ databases">
        <authorList>
            <person name="Varghese N."/>
            <person name="Submissions S."/>
        </authorList>
    </citation>
    <scope>NUCLEOTIDE SEQUENCE [LARGE SCALE GENOMIC DNA]</scope>
    <source>
        <strain evidence="2">DSM 27619</strain>
    </source>
</reference>
<dbReference type="OrthoDB" id="965642at2"/>
<evidence type="ECO:0000313" key="1">
    <source>
        <dbReference type="EMBL" id="SHG30324.1"/>
    </source>
</evidence>
<proteinExistence type="predicted"/>
<evidence type="ECO:0000313" key="2">
    <source>
        <dbReference type="Proteomes" id="UP000184518"/>
    </source>
</evidence>
<dbReference type="STRING" id="1416778.SAMN05443633_11331"/>
<protein>
    <recommendedName>
        <fullName evidence="3">Lipoprotein</fullName>
    </recommendedName>
</protein>
<accession>A0A1M5IPP2</accession>
<sequence length="136" mass="15441">MNNVFKCTLLSVSLMLVSCKKERSTDDELKDVAASMNKMTPQILSDGVRLDSVSAQPGKTLRYSYTLTDDVKENVTPEEIEAFKSEAKVGALKIIKTSAEIKEFRDRDVTMEYFYYDKNGKPTTDFKITPSEYKTQ</sequence>
<gene>
    <name evidence="1" type="ORF">SAMN05443633_11331</name>
</gene>
<dbReference type="Proteomes" id="UP000184518">
    <property type="component" value="Unassembled WGS sequence"/>
</dbReference>
<evidence type="ECO:0008006" key="3">
    <source>
        <dbReference type="Google" id="ProtNLM"/>
    </source>
</evidence>
<dbReference type="EMBL" id="FQUT01000013">
    <property type="protein sequence ID" value="SHG30324.1"/>
    <property type="molecule type" value="Genomic_DNA"/>
</dbReference>
<name>A0A1M5IPP2_9FLAO</name>
<dbReference type="PROSITE" id="PS51257">
    <property type="entry name" value="PROKAR_LIPOPROTEIN"/>
    <property type="match status" value="1"/>
</dbReference>
<keyword evidence="2" id="KW-1185">Reference proteome</keyword>
<dbReference type="AlphaFoldDB" id="A0A1M5IPP2"/>